<name>A0ABX6EF84_9HYPH</name>
<reference evidence="2" key="1">
    <citation type="submission" date="2019-09" db="EMBL/GenBank/DDBJ databases">
        <title>Isolation and complete genome sequencing of Methylocystis species.</title>
        <authorList>
            <person name="Rumah B.L."/>
            <person name="Stead C.E."/>
            <person name="Stevens B.C."/>
            <person name="Minton N.P."/>
            <person name="Grosse-Honebrink A."/>
            <person name="Zhang Y."/>
        </authorList>
    </citation>
    <scope>NUCLEOTIDE SEQUENCE [LARGE SCALE GENOMIC DNA]</scope>
    <source>
        <strain evidence="2">BRCS1</strain>
    </source>
</reference>
<dbReference type="EMBL" id="CP044328">
    <property type="protein sequence ID" value="QGM93152.1"/>
    <property type="molecule type" value="Genomic_DNA"/>
</dbReference>
<accession>A0ABX6EF84</accession>
<dbReference type="RefSeq" id="WP_154451026.1">
    <property type="nucleotide sequence ID" value="NZ_CP044328.1"/>
</dbReference>
<evidence type="ECO:0000313" key="2">
    <source>
        <dbReference type="Proteomes" id="UP000424673"/>
    </source>
</evidence>
<proteinExistence type="predicted"/>
<organism evidence="1 2">
    <name type="scientific">Methylocystis rosea</name>
    <dbReference type="NCBI Taxonomy" id="173366"/>
    <lineage>
        <taxon>Bacteria</taxon>
        <taxon>Pseudomonadati</taxon>
        <taxon>Pseudomonadota</taxon>
        <taxon>Alphaproteobacteria</taxon>
        <taxon>Hyphomicrobiales</taxon>
        <taxon>Methylocystaceae</taxon>
        <taxon>Methylocystis</taxon>
    </lineage>
</organism>
<dbReference type="Proteomes" id="UP000424673">
    <property type="component" value="Chromosome"/>
</dbReference>
<keyword evidence="2" id="KW-1185">Reference proteome</keyword>
<evidence type="ECO:0000313" key="1">
    <source>
        <dbReference type="EMBL" id="QGM93152.1"/>
    </source>
</evidence>
<gene>
    <name evidence="1" type="ORF">F7D13_03480</name>
</gene>
<protein>
    <submittedName>
        <fullName evidence="1">Uncharacterized protein</fullName>
    </submittedName>
</protein>
<sequence length="370" mass="40625">MMPTTLATSRLRTLLSSVVVFGLSVWPACATELPSYFTGLVGAETASPADIANKNVLQLNTTMFQLYGDAAQIFKKNILAKHPIILGLFSGAGGRFILYRPGMAPIEAPQAPIVYQLLKSVGHSTMALAEVVVPYLNSPKDTTWRGALAAYRSRMQSALDTLDASGMQKDWRTNNRSILQNNIAFMDECLKNNAISAEGLQKFAKKQSPLLKKNIAWAAQTQVAHWMDVIGGWKEMLGADWDKTYAASNTIYVARQNNVLFSVLAQFFGPEAINDRLMLIETISFTTTPDDMLESLTRIIADRSVGAAFFGDYHLMDFELMGGDARQAIIDEDAKRKMNVVLPPQVPFGSRQWPTLITPGPGAKSLSDLP</sequence>
<reference evidence="1 2" key="2">
    <citation type="journal article" date="2021" name="AMB Express">
        <title>Isolation and characterisation of Methylocystis spp. for poly-3-hydroxybutyrate production using waste methane feedstocks.</title>
        <authorList>
            <person name="Rumah B.L."/>
            <person name="Stead C.E."/>
            <person name="Claxton Stevens B.H."/>
            <person name="Minton N.P."/>
            <person name="Grosse-Honebrink A."/>
            <person name="Zhang Y."/>
        </authorList>
    </citation>
    <scope>NUCLEOTIDE SEQUENCE [LARGE SCALE GENOMIC DNA]</scope>
    <source>
        <strain evidence="1 2">BRCS1</strain>
    </source>
</reference>